<name>A0A837CGS8_9BRAD</name>
<protein>
    <submittedName>
        <fullName evidence="2">Uncharacterized protein</fullName>
    </submittedName>
</protein>
<evidence type="ECO:0000313" key="2">
    <source>
        <dbReference type="EMBL" id="KGJ68342.1"/>
    </source>
</evidence>
<feature type="region of interest" description="Disordered" evidence="1">
    <location>
        <begin position="34"/>
        <end position="54"/>
    </location>
</feature>
<evidence type="ECO:0000313" key="3">
    <source>
        <dbReference type="Proteomes" id="UP000024900"/>
    </source>
</evidence>
<dbReference type="Proteomes" id="UP000024900">
    <property type="component" value="Unassembled WGS sequence"/>
</dbReference>
<accession>A0A837CGS8</accession>
<reference evidence="2 3" key="1">
    <citation type="journal article" date="2014" name="BMC Genomics">
        <title>Comparative genomics of Bradyrhizobium japonicum CPAC 15 and Bradyrhizobium diazoefficiens CPAC 7: elite model strains for understanding symbiotic performance with soybean.</title>
        <authorList>
            <person name="Siqueira A.F."/>
            <person name="Ormeno-Orrillo E."/>
            <person name="Souza R.C."/>
            <person name="Rodrigues E.P."/>
            <person name="Almeida L.G."/>
            <person name="Barcellos F.G."/>
            <person name="Batista J.S."/>
            <person name="Nakatami A.S."/>
            <person name="Martinez-Romero E."/>
            <person name="Vasconcelos A.T."/>
            <person name="Hungria M."/>
        </authorList>
    </citation>
    <scope>NUCLEOTIDE SEQUENCE [LARGE SCALE GENOMIC DNA]</scope>
    <source>
        <strain evidence="2 3">SEMIA 5080</strain>
    </source>
</reference>
<gene>
    <name evidence="2" type="ORF">BJA5080_00761</name>
</gene>
<proteinExistence type="predicted"/>
<organism evidence="2 3">
    <name type="scientific">Bradyrhizobium diazoefficiens SEMIA 5080</name>
    <dbReference type="NCBI Taxonomy" id="754504"/>
    <lineage>
        <taxon>Bacteria</taxon>
        <taxon>Pseudomonadati</taxon>
        <taxon>Pseudomonadota</taxon>
        <taxon>Alphaproteobacteria</taxon>
        <taxon>Hyphomicrobiales</taxon>
        <taxon>Nitrobacteraceae</taxon>
        <taxon>Bradyrhizobium</taxon>
    </lineage>
</organism>
<comment type="caution">
    <text evidence="2">The sequence shown here is derived from an EMBL/GenBank/DDBJ whole genome shotgun (WGS) entry which is preliminary data.</text>
</comment>
<dbReference type="EMBL" id="ADOU02000004">
    <property type="protein sequence ID" value="KGJ68342.1"/>
    <property type="molecule type" value="Genomic_DNA"/>
</dbReference>
<evidence type="ECO:0000256" key="1">
    <source>
        <dbReference type="SAM" id="MobiDB-lite"/>
    </source>
</evidence>
<sequence length="91" mass="10248">MTAAEASIRRPANALGHRRCRPFASLRMIASVRTSSPSVRDARKRRMRTHDGETPVRVASANRMRSLAGRLQWRRLGTIQASCQAQHLINI</sequence>
<dbReference type="AlphaFoldDB" id="A0A837CGS8"/>